<dbReference type="Proteomes" id="UP000438429">
    <property type="component" value="Unassembled WGS sequence"/>
</dbReference>
<dbReference type="AlphaFoldDB" id="A0A6A4TDA3"/>
<evidence type="ECO:0000313" key="3">
    <source>
        <dbReference type="Proteomes" id="UP000438429"/>
    </source>
</evidence>
<evidence type="ECO:0000313" key="2">
    <source>
        <dbReference type="EMBL" id="KAF0043185.1"/>
    </source>
</evidence>
<proteinExistence type="predicted"/>
<reference evidence="2 3" key="1">
    <citation type="submission" date="2019-06" db="EMBL/GenBank/DDBJ databases">
        <title>Draft genomes of female and male turbot (Scophthalmus maximus).</title>
        <authorList>
            <person name="Xu H."/>
            <person name="Xu X.-W."/>
            <person name="Shao C."/>
            <person name="Chen S."/>
        </authorList>
    </citation>
    <scope>NUCLEOTIDE SEQUENCE [LARGE SCALE GENOMIC DNA]</scope>
    <source>
        <strain evidence="2">Ysfricsl-2016a</strain>
        <tissue evidence="2">Blood</tissue>
    </source>
</reference>
<organism evidence="2 3">
    <name type="scientific">Scophthalmus maximus</name>
    <name type="common">Turbot</name>
    <name type="synonym">Psetta maxima</name>
    <dbReference type="NCBI Taxonomy" id="52904"/>
    <lineage>
        <taxon>Eukaryota</taxon>
        <taxon>Metazoa</taxon>
        <taxon>Chordata</taxon>
        <taxon>Craniata</taxon>
        <taxon>Vertebrata</taxon>
        <taxon>Euteleostomi</taxon>
        <taxon>Actinopterygii</taxon>
        <taxon>Neopterygii</taxon>
        <taxon>Teleostei</taxon>
        <taxon>Neoteleostei</taxon>
        <taxon>Acanthomorphata</taxon>
        <taxon>Carangaria</taxon>
        <taxon>Pleuronectiformes</taxon>
        <taxon>Pleuronectoidei</taxon>
        <taxon>Scophthalmidae</taxon>
        <taxon>Scophthalmus</taxon>
    </lineage>
</organism>
<comment type="caution">
    <text evidence="2">The sequence shown here is derived from an EMBL/GenBank/DDBJ whole genome shotgun (WGS) entry which is preliminary data.</text>
</comment>
<sequence>MRMLYIHISPQLSPSDPDPDRAVRCPSSGIYDPAPGAHNTDANRTGEKIETSSFHISPREVDRDGEKTYKLYTYFLLTTNFNTSKQDDGFPLHVLLFGFLPVSYADLEMKGIRVNQIRLMYESEVQTVHRRPFYSSEGMQGVTRFYFL</sequence>
<dbReference type="EMBL" id="VEVO01000004">
    <property type="protein sequence ID" value="KAF0043185.1"/>
    <property type="molecule type" value="Genomic_DNA"/>
</dbReference>
<protein>
    <submittedName>
        <fullName evidence="2">Uncharacterized protein</fullName>
    </submittedName>
</protein>
<gene>
    <name evidence="2" type="ORF">F2P81_004522</name>
</gene>
<feature type="region of interest" description="Disordered" evidence="1">
    <location>
        <begin position="28"/>
        <end position="47"/>
    </location>
</feature>
<accession>A0A6A4TDA3</accession>
<name>A0A6A4TDA3_SCOMX</name>
<evidence type="ECO:0000256" key="1">
    <source>
        <dbReference type="SAM" id="MobiDB-lite"/>
    </source>
</evidence>